<dbReference type="GO" id="GO:0008170">
    <property type="term" value="F:N-methyltransferase activity"/>
    <property type="evidence" value="ECO:0007669"/>
    <property type="project" value="InterPro"/>
</dbReference>
<dbReference type="GeneID" id="65282302"/>
<keyword evidence="5" id="KW-1185">Reference proteome</keyword>
<dbReference type="SMR" id="B7J8Q3"/>
<proteinExistence type="predicted"/>
<dbReference type="KEGG" id="afr:AFE_1221"/>
<dbReference type="GO" id="GO:0003677">
    <property type="term" value="F:DNA binding"/>
    <property type="evidence" value="ECO:0007669"/>
    <property type="project" value="InterPro"/>
</dbReference>
<protein>
    <submittedName>
        <fullName evidence="4">Modification methylase, putative</fullName>
    </submittedName>
</protein>
<dbReference type="PaxDb" id="243159-AFE_1221"/>
<dbReference type="GO" id="GO:0032259">
    <property type="term" value="P:methylation"/>
    <property type="evidence" value="ECO:0007669"/>
    <property type="project" value="UniProtKB-KW"/>
</dbReference>
<gene>
    <name evidence="4" type="ordered locus">AFE_1221</name>
</gene>
<keyword evidence="1 4" id="KW-0489">Methyltransferase</keyword>
<dbReference type="EMBL" id="CP001219">
    <property type="protein sequence ID" value="ACK79180.1"/>
    <property type="molecule type" value="Genomic_DNA"/>
</dbReference>
<evidence type="ECO:0000313" key="4">
    <source>
        <dbReference type="EMBL" id="ACK79180.1"/>
    </source>
</evidence>
<dbReference type="AlphaFoldDB" id="B7J8Q3"/>
<dbReference type="RefSeq" id="WP_012606893.1">
    <property type="nucleotide sequence ID" value="NC_011761.1"/>
</dbReference>
<dbReference type="eggNOG" id="COG0863">
    <property type="taxonomic scope" value="Bacteria"/>
</dbReference>
<keyword evidence="2" id="KW-0808">Transferase</keyword>
<evidence type="ECO:0000259" key="3">
    <source>
        <dbReference type="Pfam" id="PF01555"/>
    </source>
</evidence>
<reference evidence="4 5" key="1">
    <citation type="journal article" date="2008" name="BMC Genomics">
        <title>Acidithiobacillus ferrooxidans metabolism: from genome sequence to industrial applications.</title>
        <authorList>
            <person name="Valdes J."/>
            <person name="Pedroso I."/>
            <person name="Quatrini R."/>
            <person name="Dodson R.J."/>
            <person name="Tettelin H."/>
            <person name="Blake R.II."/>
            <person name="Eisen J.A."/>
            <person name="Holmes D.S."/>
        </authorList>
    </citation>
    <scope>NUCLEOTIDE SEQUENCE [LARGE SCALE GENOMIC DNA]</scope>
    <source>
        <strain evidence="5">ATCC 23270 / DSM 14882 / CIP 104768 / NCIMB 8455</strain>
    </source>
</reference>
<sequence>MSNHTKGPWHRNVSPATKYPTIFAGRNTHVARVVTDGGLTPEEVEANCDLIAAAPELLNALEAMLEIYGGAYDNECRRKDEQEQRTIAKAIRVVEKANGLRNVIERGHVCSDTAAYRRHAKAMGLPTHGAMQPTTIPDFFIRLLTQPDDLVVDPFGGTVKTGLAAERLGRRWLVTEWMLEYLRGASEMFCEFAGFSMHECMMAI</sequence>
<dbReference type="InterPro" id="IPR002941">
    <property type="entry name" value="DNA_methylase_N4/N6"/>
</dbReference>
<dbReference type="Proteomes" id="UP000001362">
    <property type="component" value="Chromosome"/>
</dbReference>
<dbReference type="HOGENOM" id="CLU_1340826_0_0_6"/>
<accession>B7J8Q3</accession>
<evidence type="ECO:0000313" key="5">
    <source>
        <dbReference type="Proteomes" id="UP000001362"/>
    </source>
</evidence>
<evidence type="ECO:0000256" key="1">
    <source>
        <dbReference type="ARBA" id="ARBA00022603"/>
    </source>
</evidence>
<feature type="domain" description="DNA methylase N-4/N-6" evidence="3">
    <location>
        <begin position="119"/>
        <end position="185"/>
    </location>
</feature>
<evidence type="ECO:0000256" key="2">
    <source>
        <dbReference type="ARBA" id="ARBA00022679"/>
    </source>
</evidence>
<organism evidence="4 5">
    <name type="scientific">Acidithiobacillus ferrooxidans (strain ATCC 23270 / DSM 14882 / CIP 104768 / NCIMB 8455)</name>
    <name type="common">Ferrobacillus ferrooxidans (strain ATCC 23270)</name>
    <dbReference type="NCBI Taxonomy" id="243159"/>
    <lineage>
        <taxon>Bacteria</taxon>
        <taxon>Pseudomonadati</taxon>
        <taxon>Pseudomonadota</taxon>
        <taxon>Acidithiobacillia</taxon>
        <taxon>Acidithiobacillales</taxon>
        <taxon>Acidithiobacillaceae</taxon>
        <taxon>Acidithiobacillus</taxon>
    </lineage>
</organism>
<dbReference type="Pfam" id="PF01555">
    <property type="entry name" value="N6_N4_Mtase"/>
    <property type="match status" value="1"/>
</dbReference>
<dbReference type="InterPro" id="IPR029063">
    <property type="entry name" value="SAM-dependent_MTases_sf"/>
</dbReference>
<name>B7J8Q3_ACIF2</name>
<dbReference type="Gene3D" id="3.40.50.150">
    <property type="entry name" value="Vaccinia Virus protein VP39"/>
    <property type="match status" value="1"/>
</dbReference>
<dbReference type="REBASE" id="19586">
    <property type="entry name" value="M.AfeAORF1221P"/>
</dbReference>
<dbReference type="SUPFAM" id="SSF53335">
    <property type="entry name" value="S-adenosyl-L-methionine-dependent methyltransferases"/>
    <property type="match status" value="1"/>
</dbReference>
<dbReference type="STRING" id="243159.AFE_1221"/>